<accession>X0SAP8</accession>
<gene>
    <name evidence="1" type="ORF">S01H1_08659</name>
</gene>
<organism evidence="1">
    <name type="scientific">marine sediment metagenome</name>
    <dbReference type="NCBI Taxonomy" id="412755"/>
    <lineage>
        <taxon>unclassified sequences</taxon>
        <taxon>metagenomes</taxon>
        <taxon>ecological metagenomes</taxon>
    </lineage>
</organism>
<evidence type="ECO:0000313" key="1">
    <source>
        <dbReference type="EMBL" id="GAF78128.1"/>
    </source>
</evidence>
<dbReference type="InterPro" id="IPR016024">
    <property type="entry name" value="ARM-type_fold"/>
</dbReference>
<dbReference type="EMBL" id="BARS01004432">
    <property type="protein sequence ID" value="GAF78128.1"/>
    <property type="molecule type" value="Genomic_DNA"/>
</dbReference>
<dbReference type="AlphaFoldDB" id="X0SAP8"/>
<comment type="caution">
    <text evidence="1">The sequence shown here is derived from an EMBL/GenBank/DDBJ whole genome shotgun (WGS) entry which is preliminary data.</text>
</comment>
<feature type="non-terminal residue" evidence="1">
    <location>
        <position position="84"/>
    </location>
</feature>
<dbReference type="SUPFAM" id="SSF48371">
    <property type="entry name" value="ARM repeat"/>
    <property type="match status" value="1"/>
</dbReference>
<name>X0SAP8_9ZZZZ</name>
<reference evidence="1" key="1">
    <citation type="journal article" date="2014" name="Front. Microbiol.">
        <title>High frequency of phylogenetically diverse reductive dehalogenase-homologous genes in deep subseafloor sedimentary metagenomes.</title>
        <authorList>
            <person name="Kawai M."/>
            <person name="Futagami T."/>
            <person name="Toyoda A."/>
            <person name="Takaki Y."/>
            <person name="Nishi S."/>
            <person name="Hori S."/>
            <person name="Arai W."/>
            <person name="Tsubouchi T."/>
            <person name="Morono Y."/>
            <person name="Uchiyama I."/>
            <person name="Ito T."/>
            <person name="Fujiyama A."/>
            <person name="Inagaki F."/>
            <person name="Takami H."/>
        </authorList>
    </citation>
    <scope>NUCLEOTIDE SEQUENCE</scope>
    <source>
        <strain evidence="1">Expedition CK06-06</strain>
    </source>
</reference>
<proteinExistence type="predicted"/>
<sequence>MTSLTLNTEKIEQLILNGYNEEAAEEIFRVIEDYQNHHDKELIYRCLSLLNLICDKSPSIAERTVKTAKNFINDPDSWIRLVSL</sequence>
<protein>
    <submittedName>
        <fullName evidence="1">Uncharacterized protein</fullName>
    </submittedName>
</protein>